<evidence type="ECO:0000256" key="1">
    <source>
        <dbReference type="ARBA" id="ARBA00004127"/>
    </source>
</evidence>
<dbReference type="InterPro" id="IPR050911">
    <property type="entry name" value="DRAM/TMEM150_Autophagy_Mod"/>
</dbReference>
<feature type="transmembrane region" description="Helical" evidence="5">
    <location>
        <begin position="20"/>
        <end position="39"/>
    </location>
</feature>
<evidence type="ECO:0000256" key="3">
    <source>
        <dbReference type="ARBA" id="ARBA00022989"/>
    </source>
</evidence>
<reference evidence="7" key="2">
    <citation type="submission" date="2022-08" db="EMBL/GenBank/DDBJ databases">
        <title>Novel sulphate-reducing endosymbionts in the free-living metamonad Anaeramoeba.</title>
        <authorList>
            <person name="Jerlstrom-Hultqvist J."/>
            <person name="Cepicka I."/>
            <person name="Gallot-Lavallee L."/>
            <person name="Salas-Leiva D."/>
            <person name="Curtis B.A."/>
            <person name="Zahonova K."/>
            <person name="Pipaliya S."/>
            <person name="Dacks J."/>
            <person name="Roger A.J."/>
        </authorList>
    </citation>
    <scope>NUCLEOTIDE SEQUENCE</scope>
    <source>
        <strain evidence="7">Busselton2</strain>
    </source>
</reference>
<dbReference type="PANTHER" id="PTHR21324:SF2">
    <property type="entry name" value="EG:22E5.9 PROTEIN"/>
    <property type="match status" value="1"/>
</dbReference>
<evidence type="ECO:0000313" key="10">
    <source>
        <dbReference type="Proteomes" id="UP001150062"/>
    </source>
</evidence>
<keyword evidence="2 5" id="KW-0812">Transmembrane</keyword>
<gene>
    <name evidence="7" type="ORF">M0812_09892</name>
    <name evidence="8" type="ORF">M0813_25564</name>
</gene>
<dbReference type="InterPro" id="IPR019402">
    <property type="entry name" value="CWH43_N"/>
</dbReference>
<feature type="transmembrane region" description="Helical" evidence="5">
    <location>
        <begin position="97"/>
        <end position="115"/>
    </location>
</feature>
<comment type="subcellular location">
    <subcellularLocation>
        <location evidence="1">Endomembrane system</location>
        <topology evidence="1">Multi-pass membrane protein</topology>
    </subcellularLocation>
</comment>
<evidence type="ECO:0000259" key="6">
    <source>
        <dbReference type="Pfam" id="PF10277"/>
    </source>
</evidence>
<comment type="caution">
    <text evidence="7">The sequence shown here is derived from an EMBL/GenBank/DDBJ whole genome shotgun (WGS) entry which is preliminary data.</text>
</comment>
<dbReference type="Pfam" id="PF10277">
    <property type="entry name" value="Frag1"/>
    <property type="match status" value="1"/>
</dbReference>
<name>A0AAV7ZPY5_9EUKA</name>
<feature type="transmembrane region" description="Helical" evidence="5">
    <location>
        <begin position="200"/>
        <end position="220"/>
    </location>
</feature>
<feature type="transmembrane region" description="Helical" evidence="5">
    <location>
        <begin position="135"/>
        <end position="163"/>
    </location>
</feature>
<proteinExistence type="predicted"/>
<keyword evidence="4 5" id="KW-0472">Membrane</keyword>
<dbReference type="GO" id="GO:0012505">
    <property type="term" value="C:endomembrane system"/>
    <property type="evidence" value="ECO:0007669"/>
    <property type="project" value="UniProtKB-SubCell"/>
</dbReference>
<feature type="domain" description="CWH43-like N-terminal" evidence="6">
    <location>
        <begin position="19"/>
        <end position="262"/>
    </location>
</feature>
<organism evidence="7 9">
    <name type="scientific">Anaeramoeba flamelloides</name>
    <dbReference type="NCBI Taxonomy" id="1746091"/>
    <lineage>
        <taxon>Eukaryota</taxon>
        <taxon>Metamonada</taxon>
        <taxon>Anaeramoebidae</taxon>
        <taxon>Anaeramoeba</taxon>
    </lineage>
</organism>
<dbReference type="Proteomes" id="UP001150062">
    <property type="component" value="Unassembled WGS sequence"/>
</dbReference>
<feature type="transmembrane region" description="Helical" evidence="5">
    <location>
        <begin position="232"/>
        <end position="257"/>
    </location>
</feature>
<feature type="transmembrane region" description="Helical" evidence="5">
    <location>
        <begin position="59"/>
        <end position="76"/>
    </location>
</feature>
<dbReference type="EMBL" id="JANTQA010000023">
    <property type="protein sequence ID" value="KAJ3444042.1"/>
    <property type="molecule type" value="Genomic_DNA"/>
</dbReference>
<keyword evidence="10" id="KW-1185">Reference proteome</keyword>
<dbReference type="AlphaFoldDB" id="A0AAV7ZPY5"/>
<evidence type="ECO:0000313" key="7">
    <source>
        <dbReference type="EMBL" id="KAJ3444042.1"/>
    </source>
</evidence>
<keyword evidence="3 5" id="KW-1133">Transmembrane helix</keyword>
<reference evidence="8" key="1">
    <citation type="submission" date="2022-08" db="EMBL/GenBank/DDBJ databases">
        <title>Novel sulfate-reducing endosymbionts in the free-living metamonad Anaeramoeba.</title>
        <authorList>
            <person name="Jerlstrom-Hultqvist J."/>
            <person name="Cepicka I."/>
            <person name="Gallot-Lavallee L."/>
            <person name="Salas-Leiva D."/>
            <person name="Curtis B.A."/>
            <person name="Zahonova K."/>
            <person name="Pipaliya S."/>
            <person name="Dacks J."/>
            <person name="Roger A.J."/>
        </authorList>
    </citation>
    <scope>NUCLEOTIDE SEQUENCE</scope>
    <source>
        <strain evidence="8">Schooner1</strain>
    </source>
</reference>
<evidence type="ECO:0000313" key="8">
    <source>
        <dbReference type="EMBL" id="KAJ6238981.1"/>
    </source>
</evidence>
<evidence type="ECO:0000256" key="2">
    <source>
        <dbReference type="ARBA" id="ARBA00022692"/>
    </source>
</evidence>
<protein>
    <submittedName>
        <fullName evidence="7">Fasting-inducible integral membrane protein tm6p1-related</fullName>
    </submittedName>
</protein>
<evidence type="ECO:0000313" key="9">
    <source>
        <dbReference type="Proteomes" id="UP001146793"/>
    </source>
</evidence>
<evidence type="ECO:0000256" key="4">
    <source>
        <dbReference type="ARBA" id="ARBA00023136"/>
    </source>
</evidence>
<sequence length="290" mass="33793">MKKNKQGQLTNIKGNHLFNLAIVIAVFALVICQIFARSLGHVEVPIPFHSACERVYPEYFIASSFLTVSAILVLLSQHFYYKRQMYLYPKDKKIHRFMYAAMAIAALGLSCQAIFPIQQDWPKNRATHPEFPIKIVWYTYLHFLFAGLFFCFSSTHYILYIIFMIRNGFHKNPNNTNEDYSDHGNGNNNCKKPINQKKIFWMKIVHFIFLFVSALLSTTLQYFKASTTKSRMILISCAAFCQYTAIILILLYLLIFFRDLKNISLLVILHKNNNQNDLELIENAYPIDND</sequence>
<dbReference type="EMBL" id="JAOAOG010000231">
    <property type="protein sequence ID" value="KAJ6238981.1"/>
    <property type="molecule type" value="Genomic_DNA"/>
</dbReference>
<dbReference type="PANTHER" id="PTHR21324">
    <property type="entry name" value="FASTING-INDUCIBLE INTEGRAL MEMBRANE PROTEIN TM6P1-RELATED"/>
    <property type="match status" value="1"/>
</dbReference>
<evidence type="ECO:0000256" key="5">
    <source>
        <dbReference type="SAM" id="Phobius"/>
    </source>
</evidence>
<accession>A0AAV7ZPY5</accession>
<dbReference type="Proteomes" id="UP001146793">
    <property type="component" value="Unassembled WGS sequence"/>
</dbReference>